<dbReference type="InterPro" id="IPR050789">
    <property type="entry name" value="Diverse_Enzym_Activities"/>
</dbReference>
<dbReference type="PANTHER" id="PTHR43283">
    <property type="entry name" value="BETA-LACTAMASE-RELATED"/>
    <property type="match status" value="1"/>
</dbReference>
<gene>
    <name evidence="2" type="ORF">ACFQ00_02790</name>
</gene>
<keyword evidence="3" id="KW-1185">Reference proteome</keyword>
<dbReference type="EMBL" id="JBHTIK010000001">
    <property type="protein sequence ID" value="MFD0847237.1"/>
    <property type="molecule type" value="Genomic_DNA"/>
</dbReference>
<dbReference type="SUPFAM" id="SSF56601">
    <property type="entry name" value="beta-lactamase/transpeptidase-like"/>
    <property type="match status" value="1"/>
</dbReference>
<keyword evidence="2" id="KW-0378">Hydrolase</keyword>
<organism evidence="2 3">
    <name type="scientific">Sphingosinicella xenopeptidilytica</name>
    <dbReference type="NCBI Taxonomy" id="364098"/>
    <lineage>
        <taxon>Bacteria</taxon>
        <taxon>Pseudomonadati</taxon>
        <taxon>Pseudomonadota</taxon>
        <taxon>Alphaproteobacteria</taxon>
        <taxon>Sphingomonadales</taxon>
        <taxon>Sphingosinicellaceae</taxon>
        <taxon>Sphingosinicella</taxon>
    </lineage>
</organism>
<dbReference type="RefSeq" id="WP_381485805.1">
    <property type="nucleotide sequence ID" value="NZ_JBHTIK010000001.1"/>
</dbReference>
<dbReference type="Gene3D" id="3.40.710.10">
    <property type="entry name" value="DD-peptidase/beta-lactamase superfamily"/>
    <property type="match status" value="1"/>
</dbReference>
<evidence type="ECO:0000313" key="3">
    <source>
        <dbReference type="Proteomes" id="UP001597124"/>
    </source>
</evidence>
<evidence type="ECO:0000313" key="2">
    <source>
        <dbReference type="EMBL" id="MFD0847237.1"/>
    </source>
</evidence>
<accession>A0ABW3C0P4</accession>
<dbReference type="GO" id="GO:0016787">
    <property type="term" value="F:hydrolase activity"/>
    <property type="evidence" value="ECO:0007669"/>
    <property type="project" value="UniProtKB-KW"/>
</dbReference>
<name>A0ABW3C0P4_SPHXN</name>
<proteinExistence type="predicted"/>
<dbReference type="EC" id="3.-.-.-" evidence="2"/>
<dbReference type="PANTHER" id="PTHR43283:SF14">
    <property type="entry name" value="BLL8153 PROTEIN"/>
    <property type="match status" value="1"/>
</dbReference>
<dbReference type="Proteomes" id="UP001597124">
    <property type="component" value="Unassembled WGS sequence"/>
</dbReference>
<dbReference type="InterPro" id="IPR001466">
    <property type="entry name" value="Beta-lactam-related"/>
</dbReference>
<comment type="caution">
    <text evidence="2">The sequence shown here is derived from an EMBL/GenBank/DDBJ whole genome shotgun (WGS) entry which is preliminary data.</text>
</comment>
<evidence type="ECO:0000259" key="1">
    <source>
        <dbReference type="Pfam" id="PF00144"/>
    </source>
</evidence>
<reference evidence="3" key="1">
    <citation type="journal article" date="2019" name="Int. J. Syst. Evol. Microbiol.">
        <title>The Global Catalogue of Microorganisms (GCM) 10K type strain sequencing project: providing services to taxonomists for standard genome sequencing and annotation.</title>
        <authorList>
            <consortium name="The Broad Institute Genomics Platform"/>
            <consortium name="The Broad Institute Genome Sequencing Center for Infectious Disease"/>
            <person name="Wu L."/>
            <person name="Ma J."/>
        </authorList>
    </citation>
    <scope>NUCLEOTIDE SEQUENCE [LARGE SCALE GENOMIC DNA]</scope>
    <source>
        <strain evidence="3">CCUG 52537</strain>
    </source>
</reference>
<dbReference type="InterPro" id="IPR012338">
    <property type="entry name" value="Beta-lactam/transpept-like"/>
</dbReference>
<protein>
    <submittedName>
        <fullName evidence="2">Serine hydrolase domain-containing protein</fullName>
        <ecNumber evidence="2">3.-.-.-</ecNumber>
    </submittedName>
</protein>
<dbReference type="Pfam" id="PF00144">
    <property type="entry name" value="Beta-lactamase"/>
    <property type="match status" value="1"/>
</dbReference>
<sequence>MPPTKEPELQHAENRDMPDAVDASLAALMVDVYAGQLMPDEQVRIFGQTERAFATRTVRRGAPVRELGIAPAAGLPEFPIRANGTTYDLYDYMSRNRVAGLLVMQGDTLVHEQYELGITAATRWLSMSMAKSVSTTLVGAAIQDGYIDSVEDPLTRYLPELSGSGYDGVSVRELMLMTSGVRWDDTHTDPASERRHMLDLQIGQQPGAIMRYMASLPRARAPGTLWNYSTGETHVVGALVRAATGKWLADYLSERIWSRIGTEADAEWWLEAPDGLEVAGSGLCATLRDYARFGRFILEGGMIDSEPVLPTGWTVEATRPREVGGRQLDYGYMWWPVPARDGSFTDGAFSARGIFGQYIYLNPARRIQIVVLSARSKPKGAEAILDNDFFNSVVEAIG</sequence>
<feature type="domain" description="Beta-lactamase-related" evidence="1">
    <location>
        <begin position="99"/>
        <end position="380"/>
    </location>
</feature>